<dbReference type="AlphaFoldDB" id="A0A6J1HQF8"/>
<evidence type="ECO:0000313" key="2">
    <source>
        <dbReference type="RefSeq" id="XP_022966030.1"/>
    </source>
</evidence>
<dbReference type="Proteomes" id="UP000504608">
    <property type="component" value="Unplaced"/>
</dbReference>
<keyword evidence="1" id="KW-1185">Reference proteome</keyword>
<evidence type="ECO:0000313" key="1">
    <source>
        <dbReference type="Proteomes" id="UP000504608"/>
    </source>
</evidence>
<sequence>MSAKDLYFLGGVSSESFSREELLFSDAGDDEFDTLSVVVEALGDALELTLVSSFGETSTIFHQAFDEFEDVSKHKQHNQRFVNDLQMVSFHAMLHKKFDS</sequence>
<accession>A0A6J1HQF8</accession>
<name>A0A6J1HQF8_CUCMA</name>
<proteinExistence type="predicted"/>
<gene>
    <name evidence="2" type="primary">LOC111465736</name>
</gene>
<dbReference type="KEGG" id="cmax:111465736"/>
<protein>
    <submittedName>
        <fullName evidence="2">Uncharacterized protein LOC111465736</fullName>
    </submittedName>
</protein>
<reference evidence="2" key="1">
    <citation type="submission" date="2025-08" db="UniProtKB">
        <authorList>
            <consortium name="RefSeq"/>
        </authorList>
    </citation>
    <scope>IDENTIFICATION</scope>
    <source>
        <tissue evidence="2">Young leaves</tissue>
    </source>
</reference>
<dbReference type="GeneID" id="111465736"/>
<dbReference type="RefSeq" id="XP_022966030.1">
    <property type="nucleotide sequence ID" value="XM_023110262.1"/>
</dbReference>
<organism evidence="1 2">
    <name type="scientific">Cucurbita maxima</name>
    <name type="common">Pumpkin</name>
    <name type="synonym">Winter squash</name>
    <dbReference type="NCBI Taxonomy" id="3661"/>
    <lineage>
        <taxon>Eukaryota</taxon>
        <taxon>Viridiplantae</taxon>
        <taxon>Streptophyta</taxon>
        <taxon>Embryophyta</taxon>
        <taxon>Tracheophyta</taxon>
        <taxon>Spermatophyta</taxon>
        <taxon>Magnoliopsida</taxon>
        <taxon>eudicotyledons</taxon>
        <taxon>Gunneridae</taxon>
        <taxon>Pentapetalae</taxon>
        <taxon>rosids</taxon>
        <taxon>fabids</taxon>
        <taxon>Cucurbitales</taxon>
        <taxon>Cucurbitaceae</taxon>
        <taxon>Cucurbiteae</taxon>
        <taxon>Cucurbita</taxon>
    </lineage>
</organism>